<evidence type="ECO:0000259" key="2">
    <source>
        <dbReference type="Pfam" id="PF25009"/>
    </source>
</evidence>
<comment type="caution">
    <text evidence="4">The sequence shown here is derived from an EMBL/GenBank/DDBJ whole genome shotgun (WGS) entry which is preliminary data.</text>
</comment>
<feature type="domain" description="DUF7785" evidence="2">
    <location>
        <begin position="473"/>
        <end position="568"/>
    </location>
</feature>
<evidence type="ECO:0000313" key="4">
    <source>
        <dbReference type="EMBL" id="KAJ5094070.1"/>
    </source>
</evidence>
<dbReference type="AlphaFoldDB" id="A0A9W9F5M6"/>
<reference evidence="4" key="2">
    <citation type="journal article" date="2023" name="IMA Fungus">
        <title>Comparative genomic study of the Penicillium genus elucidates a diverse pangenome and 15 lateral gene transfer events.</title>
        <authorList>
            <person name="Petersen C."/>
            <person name="Sorensen T."/>
            <person name="Nielsen M.R."/>
            <person name="Sondergaard T.E."/>
            <person name="Sorensen J.L."/>
            <person name="Fitzpatrick D.A."/>
            <person name="Frisvad J.C."/>
            <person name="Nielsen K.L."/>
        </authorList>
    </citation>
    <scope>NUCLEOTIDE SEQUENCE</scope>
    <source>
        <strain evidence="4">IBT 30069</strain>
    </source>
</reference>
<evidence type="ECO:0000259" key="3">
    <source>
        <dbReference type="Pfam" id="PF25289"/>
    </source>
</evidence>
<feature type="region of interest" description="Disordered" evidence="1">
    <location>
        <begin position="631"/>
        <end position="812"/>
    </location>
</feature>
<dbReference type="Proteomes" id="UP001149165">
    <property type="component" value="Unassembled WGS sequence"/>
</dbReference>
<feature type="compositionally biased region" description="Polar residues" evidence="1">
    <location>
        <begin position="793"/>
        <end position="812"/>
    </location>
</feature>
<proteinExistence type="predicted"/>
<keyword evidence="5" id="KW-1185">Reference proteome</keyword>
<dbReference type="Pfam" id="PF25009">
    <property type="entry name" value="DUF7785"/>
    <property type="match status" value="1"/>
</dbReference>
<accession>A0A9W9F5M6</accession>
<dbReference type="OrthoDB" id="5354458at2759"/>
<feature type="region of interest" description="Disordered" evidence="1">
    <location>
        <begin position="500"/>
        <end position="528"/>
    </location>
</feature>
<feature type="domain" description="DUF7877" evidence="3">
    <location>
        <begin position="56"/>
        <end position="165"/>
    </location>
</feature>
<organism evidence="4 5">
    <name type="scientific">Penicillium angulare</name>
    <dbReference type="NCBI Taxonomy" id="116970"/>
    <lineage>
        <taxon>Eukaryota</taxon>
        <taxon>Fungi</taxon>
        <taxon>Dikarya</taxon>
        <taxon>Ascomycota</taxon>
        <taxon>Pezizomycotina</taxon>
        <taxon>Eurotiomycetes</taxon>
        <taxon>Eurotiomycetidae</taxon>
        <taxon>Eurotiales</taxon>
        <taxon>Aspergillaceae</taxon>
        <taxon>Penicillium</taxon>
    </lineage>
</organism>
<feature type="region of interest" description="Disordered" evidence="1">
    <location>
        <begin position="1"/>
        <end position="54"/>
    </location>
</feature>
<evidence type="ECO:0000256" key="1">
    <source>
        <dbReference type="SAM" id="MobiDB-lite"/>
    </source>
</evidence>
<gene>
    <name evidence="4" type="ORF">N7456_009931</name>
</gene>
<protein>
    <submittedName>
        <fullName evidence="4">Uncharacterized protein</fullName>
    </submittedName>
</protein>
<name>A0A9W9F5M6_9EURO</name>
<feature type="region of interest" description="Disordered" evidence="1">
    <location>
        <begin position="273"/>
        <end position="296"/>
    </location>
</feature>
<sequence>MSADESEEPRSLPPTNGESHVESAATATPAKRKRSTQDDRPAVESTSSVSHDRNNLHETLRSLVGLLLKHDTELQLLSCPFPASTAKPRAKRAKTSGDQDTSNIRTRVESSHYNTLQEFLADIERASAAVIERNQNQTNGTKPEGSALTEVVNLIAAFKKHMNTLVGQSFVNQSDIKAESPDEDDEQLLSLVSNVGAREDKQALTMFGGSQSQPKQLFSSLQKSVKVPLQSESGTEKVVEVQEQLREGGLPNGIATTRVVPYNLDSAAEKPRRTFGDVFAPRSGLPPAEPRKRRRSATVSWIDPFDLVLDVNNFSGESNNYSFAPLPATQWLQYGGVSSSPSYWSRVEKHNEESGFASRHEDPALWTDDESAILQGVYSSFAPSFDSSNAVIQADSKNLVWWGQRGARRLRTLLSIPYPENGLEDSSREVDVEAIDKMDESFLDEVAESLKPKDYAEYLTQTEQTPKADTESREIDDVLAEVSNLLETLASYQNIRRTTLPSTVDASESNESPAPEINDSETPSDEERAVYEDLRSKLVTIISNLPPYVVAKVNGDQLAELNISQKIIIDNPDWKGTMEKDDYSLQQDRAAAIAAQTNAANRASTPSSARPANYQAPHSAYNQRAFNANSRVSQTPTGFPPQPPTRQPSTGGSFPPGYTGGRPPSTPSQRPGSSSQFPQGTPQYNQASNVPQFQRPTPNGYTPQPYSPRPGQPAQPAQYGTPQARAPSASAPSASAQRYQQYASQTPSQGYSNSAAAAAYARSAADQSAVNKAHLAAQARQSPSTPQPHYEARQSQEGTLTPGQQNGTPIQS</sequence>
<dbReference type="InterPro" id="IPR057199">
    <property type="entry name" value="DUF7877"/>
</dbReference>
<feature type="compositionally biased region" description="Polar residues" evidence="1">
    <location>
        <begin position="500"/>
        <end position="512"/>
    </location>
</feature>
<reference evidence="4" key="1">
    <citation type="submission" date="2022-11" db="EMBL/GenBank/DDBJ databases">
        <authorList>
            <person name="Petersen C."/>
        </authorList>
    </citation>
    <scope>NUCLEOTIDE SEQUENCE</scope>
    <source>
        <strain evidence="4">IBT 30069</strain>
    </source>
</reference>
<dbReference type="InterPro" id="IPR056687">
    <property type="entry name" value="DUF7785"/>
</dbReference>
<feature type="compositionally biased region" description="Polar residues" evidence="1">
    <location>
        <begin position="667"/>
        <end position="704"/>
    </location>
</feature>
<feature type="compositionally biased region" description="Low complexity" evidence="1">
    <location>
        <begin position="723"/>
        <end position="745"/>
    </location>
</feature>
<dbReference type="Pfam" id="PF25289">
    <property type="entry name" value="DUF7877"/>
    <property type="match status" value="1"/>
</dbReference>
<feature type="compositionally biased region" description="Low complexity" evidence="1">
    <location>
        <begin position="752"/>
        <end position="769"/>
    </location>
</feature>
<evidence type="ECO:0000313" key="5">
    <source>
        <dbReference type="Proteomes" id="UP001149165"/>
    </source>
</evidence>
<dbReference type="EMBL" id="JAPQKH010000006">
    <property type="protein sequence ID" value="KAJ5094070.1"/>
    <property type="molecule type" value="Genomic_DNA"/>
</dbReference>